<gene>
    <name evidence="1" type="ordered locus">Rpdx1_1193</name>
</gene>
<dbReference type="EMBL" id="CP002418">
    <property type="protein sequence ID" value="ADU42819.1"/>
    <property type="molecule type" value="Genomic_DNA"/>
</dbReference>
<name>E6VE88_RHOPX</name>
<reference evidence="1" key="1">
    <citation type="submission" date="2010-12" db="EMBL/GenBank/DDBJ databases">
        <title>Complete sequence of Rhodopseudomonas palustris DX-1.</title>
        <authorList>
            <consortium name="US DOE Joint Genome Institute"/>
            <person name="Lucas S."/>
            <person name="Copeland A."/>
            <person name="Lapidus A."/>
            <person name="Cheng J.-F."/>
            <person name="Goodwin L."/>
            <person name="Pitluck S."/>
            <person name="Misra M."/>
            <person name="Chertkov O."/>
            <person name="Detter J.C."/>
            <person name="Han C."/>
            <person name="Tapia R."/>
            <person name="Land M."/>
            <person name="Hauser L."/>
            <person name="Kyrpides N."/>
            <person name="Ivanova N."/>
            <person name="Ovchinnikova G."/>
            <person name="Logan B."/>
            <person name="Oda Y."/>
            <person name="Harwood C."/>
            <person name="Woyke T."/>
        </authorList>
    </citation>
    <scope>NUCLEOTIDE SEQUENCE [LARGE SCALE GENOMIC DNA]</scope>
    <source>
        <strain evidence="1">DX-1</strain>
    </source>
</reference>
<evidence type="ECO:0000313" key="2">
    <source>
        <dbReference type="Proteomes" id="UP000001402"/>
    </source>
</evidence>
<dbReference type="Proteomes" id="UP000001402">
    <property type="component" value="Chromosome"/>
</dbReference>
<protein>
    <submittedName>
        <fullName evidence="1">Uncharacterized protein</fullName>
    </submittedName>
</protein>
<dbReference type="AlphaFoldDB" id="E6VE88"/>
<dbReference type="STRING" id="652103.Rpdx1_1193"/>
<proteinExistence type="predicted"/>
<accession>E6VE88</accession>
<dbReference type="HOGENOM" id="CLU_3122108_0_0_5"/>
<dbReference type="KEGG" id="rpx:Rpdx1_1193"/>
<sequence>MSPRRSAPPRVTAELIAFHTKRGKALRRAAVAAALRALLRWLHSAVVRRR</sequence>
<evidence type="ECO:0000313" key="1">
    <source>
        <dbReference type="EMBL" id="ADU42819.1"/>
    </source>
</evidence>
<organism evidence="1 2">
    <name type="scientific">Rhodopseudomonas palustris (strain DX-1)</name>
    <dbReference type="NCBI Taxonomy" id="652103"/>
    <lineage>
        <taxon>Bacteria</taxon>
        <taxon>Pseudomonadati</taxon>
        <taxon>Pseudomonadota</taxon>
        <taxon>Alphaproteobacteria</taxon>
        <taxon>Hyphomicrobiales</taxon>
        <taxon>Nitrobacteraceae</taxon>
        <taxon>Rhodopseudomonas</taxon>
    </lineage>
</organism>